<evidence type="ECO:0000313" key="1">
    <source>
        <dbReference type="EMBL" id="GHF26241.1"/>
    </source>
</evidence>
<dbReference type="AlphaFoldDB" id="A0A919AWA1"/>
<dbReference type="InterPro" id="IPR019285">
    <property type="entry name" value="DUF2336"/>
</dbReference>
<sequence length="369" mass="40030">MSNDQALTSSDVARLLQDPSGENRAAAAAKVAMTFSGNDLSPSARKIAEDIFNVMVRDAEVRVRKALSENLKDNPSVPHDIATVLARDVDEVALPVIEFSTVLTDGDLVELVQTRGVDVQVAIAKRETVSSDVADVIAEKGEEAAVATLVGNEGAKIAEGTMNKVLDKYSESDLVKEPLAHRGELPLNIAERLVTLVSEQLQQHIMTHHNVSASTATDLLMTSREKATVSLLSGTENTTTLNQLIEQLYTNKRLTPSLVVRALCMGDTGFFEAALAKLADIPVLNVYKLITKGGEMGLAKLFEKAGIPENYIKVSRVALDVVEETQSAAGDNREVFRQLMIERVLTKMEDTVDADSLDYLLSKLVKVDK</sequence>
<dbReference type="InterPro" id="IPR014598">
    <property type="entry name" value="UCP035865"/>
</dbReference>
<dbReference type="PIRSF" id="PIRSF035865">
    <property type="entry name" value="UCP035865"/>
    <property type="match status" value="1"/>
</dbReference>
<dbReference type="RefSeq" id="WP_229819351.1">
    <property type="nucleotide sequence ID" value="NZ_BNCI01000002.1"/>
</dbReference>
<evidence type="ECO:0008006" key="3">
    <source>
        <dbReference type="Google" id="ProtNLM"/>
    </source>
</evidence>
<accession>A0A919AWA1</accession>
<organism evidence="1 2">
    <name type="scientific">Kordiimonas sediminis</name>
    <dbReference type="NCBI Taxonomy" id="1735581"/>
    <lineage>
        <taxon>Bacteria</taxon>
        <taxon>Pseudomonadati</taxon>
        <taxon>Pseudomonadota</taxon>
        <taxon>Alphaproteobacteria</taxon>
        <taxon>Kordiimonadales</taxon>
        <taxon>Kordiimonadaceae</taxon>
        <taxon>Kordiimonas</taxon>
    </lineage>
</organism>
<gene>
    <name evidence="1" type="ORF">GCM10017044_21440</name>
</gene>
<reference evidence="1" key="1">
    <citation type="journal article" date="2014" name="Int. J. Syst. Evol. Microbiol.">
        <title>Complete genome sequence of Corynebacterium casei LMG S-19264T (=DSM 44701T), isolated from a smear-ripened cheese.</title>
        <authorList>
            <consortium name="US DOE Joint Genome Institute (JGI-PGF)"/>
            <person name="Walter F."/>
            <person name="Albersmeier A."/>
            <person name="Kalinowski J."/>
            <person name="Ruckert C."/>
        </authorList>
    </citation>
    <scope>NUCLEOTIDE SEQUENCE</scope>
    <source>
        <strain evidence="1">KCTC 42590</strain>
    </source>
</reference>
<reference evidence="1" key="2">
    <citation type="submission" date="2020-09" db="EMBL/GenBank/DDBJ databases">
        <authorList>
            <person name="Sun Q."/>
            <person name="Kim S."/>
        </authorList>
    </citation>
    <scope>NUCLEOTIDE SEQUENCE</scope>
    <source>
        <strain evidence="1">KCTC 42590</strain>
    </source>
</reference>
<comment type="caution">
    <text evidence="1">The sequence shown here is derived from an EMBL/GenBank/DDBJ whole genome shotgun (WGS) entry which is preliminary data.</text>
</comment>
<dbReference type="Pfam" id="PF10098">
    <property type="entry name" value="DUF2336"/>
    <property type="match status" value="1"/>
</dbReference>
<evidence type="ECO:0000313" key="2">
    <source>
        <dbReference type="Proteomes" id="UP000630923"/>
    </source>
</evidence>
<proteinExistence type="predicted"/>
<keyword evidence="2" id="KW-1185">Reference proteome</keyword>
<dbReference type="Proteomes" id="UP000630923">
    <property type="component" value="Unassembled WGS sequence"/>
</dbReference>
<protein>
    <recommendedName>
        <fullName evidence="3">DUF2336 domain-containing protein</fullName>
    </recommendedName>
</protein>
<dbReference type="EMBL" id="BNCI01000002">
    <property type="protein sequence ID" value="GHF26241.1"/>
    <property type="molecule type" value="Genomic_DNA"/>
</dbReference>
<name>A0A919AWA1_9PROT</name>